<evidence type="ECO:0000313" key="1">
    <source>
        <dbReference type="EMBL" id="EFP04640.1"/>
    </source>
</evidence>
<dbReference type="EMBL" id="DS268455">
    <property type="protein sequence ID" value="EFP04640.1"/>
    <property type="molecule type" value="Genomic_DNA"/>
</dbReference>
<name>E3MLV0_CAERE</name>
<gene>
    <name evidence="1" type="ORF">CRE_31322</name>
</gene>
<sequence length="124" mass="14251">MVRHEKKSETNATVWNGKNAFNSVGQLIISNCRLAQLIMFFFQSKEELSIFMHKICIREQLETGNSRYSSSFLNCTNSSDPMSSIKFSLLFPDCYQVSRISIDLESVFQRVGGMFHRFSKPGIH</sequence>
<dbReference type="AlphaFoldDB" id="E3MLV0"/>
<protein>
    <submittedName>
        <fullName evidence="1">Uncharacterized protein</fullName>
    </submittedName>
</protein>
<dbReference type="Proteomes" id="UP000008281">
    <property type="component" value="Unassembled WGS sequence"/>
</dbReference>
<organism evidence="2">
    <name type="scientific">Caenorhabditis remanei</name>
    <name type="common">Caenorhabditis vulgaris</name>
    <dbReference type="NCBI Taxonomy" id="31234"/>
    <lineage>
        <taxon>Eukaryota</taxon>
        <taxon>Metazoa</taxon>
        <taxon>Ecdysozoa</taxon>
        <taxon>Nematoda</taxon>
        <taxon>Chromadorea</taxon>
        <taxon>Rhabditida</taxon>
        <taxon>Rhabditina</taxon>
        <taxon>Rhabditomorpha</taxon>
        <taxon>Rhabditoidea</taxon>
        <taxon>Rhabditidae</taxon>
        <taxon>Peloderinae</taxon>
        <taxon>Caenorhabditis</taxon>
    </lineage>
</organism>
<dbReference type="HOGENOM" id="CLU_2006028_0_0_1"/>
<accession>E3MLV0</accession>
<keyword evidence="2" id="KW-1185">Reference proteome</keyword>
<proteinExistence type="predicted"/>
<reference evidence="1" key="1">
    <citation type="submission" date="2007-07" db="EMBL/GenBank/DDBJ databases">
        <title>PCAP assembly of the Caenorhabditis remanei genome.</title>
        <authorList>
            <consortium name="The Caenorhabditis remanei Sequencing Consortium"/>
            <person name="Wilson R.K."/>
        </authorList>
    </citation>
    <scope>NUCLEOTIDE SEQUENCE [LARGE SCALE GENOMIC DNA]</scope>
    <source>
        <strain evidence="1">PB4641</strain>
    </source>
</reference>
<dbReference type="InParanoid" id="E3MLV0"/>
<evidence type="ECO:0000313" key="2">
    <source>
        <dbReference type="Proteomes" id="UP000008281"/>
    </source>
</evidence>